<dbReference type="EMBL" id="UINC01006059">
    <property type="protein sequence ID" value="SVA25218.1"/>
    <property type="molecule type" value="Genomic_DNA"/>
</dbReference>
<organism evidence="1">
    <name type="scientific">marine metagenome</name>
    <dbReference type="NCBI Taxonomy" id="408172"/>
    <lineage>
        <taxon>unclassified sequences</taxon>
        <taxon>metagenomes</taxon>
        <taxon>ecological metagenomes</taxon>
    </lineage>
</organism>
<protein>
    <submittedName>
        <fullName evidence="1">Uncharacterized protein</fullName>
    </submittedName>
</protein>
<sequence length="27" mass="3093">MPMHLGDRRNDFSDGIPEIGSIIDEMF</sequence>
<accession>A0A381UC85</accession>
<evidence type="ECO:0000313" key="1">
    <source>
        <dbReference type="EMBL" id="SVA25218.1"/>
    </source>
</evidence>
<name>A0A381UC85_9ZZZZ</name>
<gene>
    <name evidence="1" type="ORF">METZ01_LOCUS78072</name>
</gene>
<reference evidence="1" key="1">
    <citation type="submission" date="2018-05" db="EMBL/GenBank/DDBJ databases">
        <authorList>
            <person name="Lanie J.A."/>
            <person name="Ng W.-L."/>
            <person name="Kazmierczak K.M."/>
            <person name="Andrzejewski T.M."/>
            <person name="Davidsen T.M."/>
            <person name="Wayne K.J."/>
            <person name="Tettelin H."/>
            <person name="Glass J.I."/>
            <person name="Rusch D."/>
            <person name="Podicherti R."/>
            <person name="Tsui H.-C.T."/>
            <person name="Winkler M.E."/>
        </authorList>
    </citation>
    <scope>NUCLEOTIDE SEQUENCE</scope>
</reference>
<proteinExistence type="predicted"/>
<dbReference type="AlphaFoldDB" id="A0A381UC85"/>